<evidence type="ECO:0000313" key="2">
    <source>
        <dbReference type="EMBL" id="QTR46576.1"/>
    </source>
</evidence>
<dbReference type="Proteomes" id="UP000672039">
    <property type="component" value="Chromosome"/>
</dbReference>
<proteinExistence type="predicted"/>
<feature type="signal peptide" evidence="1">
    <location>
        <begin position="1"/>
        <end position="22"/>
    </location>
</feature>
<evidence type="ECO:0000256" key="1">
    <source>
        <dbReference type="SAM" id="SignalP"/>
    </source>
</evidence>
<name>A0ABX7WTM6_9GAMM</name>
<dbReference type="EMBL" id="CP072801">
    <property type="protein sequence ID" value="QTR46576.1"/>
    <property type="molecule type" value="Genomic_DNA"/>
</dbReference>
<dbReference type="InterPro" id="IPR038084">
    <property type="entry name" value="PduO/GlcC-like_sf"/>
</dbReference>
<dbReference type="Pfam" id="PF03928">
    <property type="entry name" value="HbpS-like"/>
    <property type="match status" value="1"/>
</dbReference>
<dbReference type="InterPro" id="IPR052517">
    <property type="entry name" value="GlcG_carb_metab_protein"/>
</dbReference>
<protein>
    <submittedName>
        <fullName evidence="2">Heme-binding protein</fullName>
    </submittedName>
</protein>
<dbReference type="Gene3D" id="3.30.450.150">
    <property type="entry name" value="Haem-degrading domain"/>
    <property type="match status" value="1"/>
</dbReference>
<accession>A0ABX7WTM6</accession>
<dbReference type="SUPFAM" id="SSF143744">
    <property type="entry name" value="GlcG-like"/>
    <property type="match status" value="1"/>
</dbReference>
<feature type="chain" id="PRO_5045973326" evidence="1">
    <location>
        <begin position="23"/>
        <end position="172"/>
    </location>
</feature>
<organism evidence="2 3">
    <name type="scientific">Thiothrix litoralis</name>
    <dbReference type="NCBI Taxonomy" id="2891210"/>
    <lineage>
        <taxon>Bacteria</taxon>
        <taxon>Pseudomonadati</taxon>
        <taxon>Pseudomonadota</taxon>
        <taxon>Gammaproteobacteria</taxon>
        <taxon>Thiotrichales</taxon>
        <taxon>Thiotrichaceae</taxon>
        <taxon>Thiothrix</taxon>
    </lineage>
</organism>
<keyword evidence="1" id="KW-0732">Signal</keyword>
<sequence>MKKRIPIMLLTTLLASLNLAHAEDEAKKPSNFISVKQISMELAMDIAHESVLACREKGYNVSAVVVDRNASVQALLRDTMAARFTMQIAEEKANAVIMSGASSAEFRANRADIKDEMNEVDGILMLEGGLKIESGGSLLGAIGVSGAPGGEKDAECAKAALDKLMERLEMMD</sequence>
<evidence type="ECO:0000313" key="3">
    <source>
        <dbReference type="Proteomes" id="UP000672039"/>
    </source>
</evidence>
<reference evidence="2 3" key="1">
    <citation type="submission" date="2021-04" db="EMBL/GenBank/DDBJ databases">
        <title>Genomics, taxonomy and metabolism of representatives of sulfur bacteria of the genus Thiothrix: Thiothrix fructosivorans QT, Thiothrix unzii A1T and three new species, Thiothrix subterranea sp. nov., Thiothrix litoralis sp. nov. and 'Candidatus Thiothrix anitrata' sp. nov.</title>
        <authorList>
            <person name="Ravin N.V."/>
            <person name="Smolyakov D."/>
            <person name="Rudenko T.S."/>
            <person name="Mardanov A.V."/>
            <person name="Beletsky A.V."/>
            <person name="Markov N.D."/>
            <person name="Fomenkov A.I."/>
            <person name="Roberts R.J."/>
            <person name="Karnachuk O.V."/>
            <person name="Novikov A."/>
            <person name="Grabovich M.Y."/>
        </authorList>
    </citation>
    <scope>NUCLEOTIDE SEQUENCE [LARGE SCALE GENOMIC DNA]</scope>
    <source>
        <strain evidence="2 3">AS</strain>
    </source>
</reference>
<keyword evidence="3" id="KW-1185">Reference proteome</keyword>
<dbReference type="PANTHER" id="PTHR34309">
    <property type="entry name" value="SLR1406 PROTEIN"/>
    <property type="match status" value="1"/>
</dbReference>
<dbReference type="RefSeq" id="WP_210222909.1">
    <property type="nucleotide sequence ID" value="NZ_CP072801.1"/>
</dbReference>
<dbReference type="PANTHER" id="PTHR34309:SF10">
    <property type="entry name" value="SLR1406 PROTEIN"/>
    <property type="match status" value="1"/>
</dbReference>
<gene>
    <name evidence="2" type="ORF">J9253_01045</name>
</gene>
<dbReference type="InterPro" id="IPR005624">
    <property type="entry name" value="PduO/GlcC-like"/>
</dbReference>